<comment type="caution">
    <text evidence="1">The sequence shown here is derived from an EMBL/GenBank/DDBJ whole genome shotgun (WGS) entry which is preliminary data.</text>
</comment>
<proteinExistence type="predicted"/>
<evidence type="ECO:0000313" key="2">
    <source>
        <dbReference type="Proteomes" id="UP001189429"/>
    </source>
</evidence>
<dbReference type="EMBL" id="CAUYUJ010016414">
    <property type="protein sequence ID" value="CAK0864998.1"/>
    <property type="molecule type" value="Genomic_DNA"/>
</dbReference>
<accession>A0ABN9UXS0</accession>
<sequence length="383" mass="38294">MAWLVGGRYADWIIGIASQTIVGWSTKCPACPPPPACPACPQGAPVHVYPPAACPAAAAGPEPAASPASASAEPRGDGWSSGWLARVLLVVKLLAFAGHLVRFFTAIVLQLRPQRAPAALKDVAGASSVGAPTVGLGQGTVRSPIDARWPSHRVLISTPDGDVYAELYDLTDGSLAAVRFEDDRRTRPPGLGAGGLYRFRRALTVAEETAIQAELEGYAQDVYLATERAAGRPALVPPVGAMVYFTFGGAPAVGGAAAPGGGPACPPAAGAPVAAAQVAVPAPGPPGAAAPAPVTLLGPAGPVVSLAADAPGGAAPLAAGAVPGPDGQWVYIEMTTAAARGDAAVLDGSEVARGDIGLKQAADGSWTAIRRITSSQVAFRGGR</sequence>
<keyword evidence="2" id="KW-1185">Reference proteome</keyword>
<name>A0ABN9UXS0_9DINO</name>
<dbReference type="Proteomes" id="UP001189429">
    <property type="component" value="Unassembled WGS sequence"/>
</dbReference>
<reference evidence="1" key="1">
    <citation type="submission" date="2023-10" db="EMBL/GenBank/DDBJ databases">
        <authorList>
            <person name="Chen Y."/>
            <person name="Shah S."/>
            <person name="Dougan E. K."/>
            <person name="Thang M."/>
            <person name="Chan C."/>
        </authorList>
    </citation>
    <scope>NUCLEOTIDE SEQUENCE [LARGE SCALE GENOMIC DNA]</scope>
</reference>
<feature type="non-terminal residue" evidence="1">
    <location>
        <position position="383"/>
    </location>
</feature>
<evidence type="ECO:0000313" key="1">
    <source>
        <dbReference type="EMBL" id="CAK0864998.1"/>
    </source>
</evidence>
<protein>
    <submittedName>
        <fullName evidence="1">Uncharacterized protein</fullName>
    </submittedName>
</protein>
<gene>
    <name evidence="1" type="ORF">PCOR1329_LOCUS52683</name>
</gene>
<organism evidence="1 2">
    <name type="scientific">Prorocentrum cordatum</name>
    <dbReference type="NCBI Taxonomy" id="2364126"/>
    <lineage>
        <taxon>Eukaryota</taxon>
        <taxon>Sar</taxon>
        <taxon>Alveolata</taxon>
        <taxon>Dinophyceae</taxon>
        <taxon>Prorocentrales</taxon>
        <taxon>Prorocentraceae</taxon>
        <taxon>Prorocentrum</taxon>
    </lineage>
</organism>